<feature type="domain" description="Photolyase/cryptochrome alpha/beta" evidence="7">
    <location>
        <begin position="450"/>
        <end position="587"/>
    </location>
</feature>
<dbReference type="SUPFAM" id="SSF159065">
    <property type="entry name" value="Dom34/Pelota N-terminal domain-like"/>
    <property type="match status" value="1"/>
</dbReference>
<dbReference type="Pfam" id="PF03441">
    <property type="entry name" value="FAD_binding_7"/>
    <property type="match status" value="1"/>
</dbReference>
<feature type="region of interest" description="Disordered" evidence="6">
    <location>
        <begin position="75"/>
        <end position="95"/>
    </location>
</feature>
<dbReference type="SUPFAM" id="SSF52425">
    <property type="entry name" value="Cryptochrome/photolyase, N-terminal domain"/>
    <property type="match status" value="1"/>
</dbReference>
<dbReference type="Gene3D" id="2.30.30.870">
    <property type="entry name" value="Pelota, domain A"/>
    <property type="match status" value="1"/>
</dbReference>
<dbReference type="GO" id="GO:0070651">
    <property type="term" value="P:nonfunctional rRNA decay"/>
    <property type="evidence" value="ECO:0007669"/>
    <property type="project" value="TreeGrafter"/>
</dbReference>
<dbReference type="InterPro" id="IPR036155">
    <property type="entry name" value="Crypto/Photolyase_N_sf"/>
</dbReference>
<dbReference type="Gene3D" id="1.25.40.80">
    <property type="match status" value="1"/>
</dbReference>
<evidence type="ECO:0000256" key="6">
    <source>
        <dbReference type="SAM" id="MobiDB-lite"/>
    </source>
</evidence>
<keyword evidence="9" id="KW-1185">Reference proteome</keyword>
<dbReference type="NCBIfam" id="TIGR00111">
    <property type="entry name" value="pelota"/>
    <property type="match status" value="1"/>
</dbReference>
<keyword evidence="4" id="KW-0963">Cytoplasm</keyword>
<sequence length="992" mass="110460">MKLINKNVDKHGAGHITLRPEDDEDMWHLYNLIQSGDLVRAPAVRRVQNVSSTGSTESHRVRLNLTLQVKRVEFSPGGAPANQEGGDQNDGSSTASLHISGIVTSENPHVKLGAHHTLDIEANRDVRIEKTDGWDSVALARVEESIVPGKGAEVGAVVCGEGVAAFCLLSQHMTLVTHRLNVPIPRKSASGASQHDKGLAKFYSLLFESFLRHIPYSNVSLRAIVIASPGWVRDSVYDFIMSEAGRRGDKVLQKALKEKCLKVHISSPHVHSLVEVLKSPEVTSQLKETKFAREGVMLDRFFKMLGNDEMRAWYGPDHVALAAERGAIGSLLISDDLFRSSDPETRKKYVSLVEDVQNKGGEVVIFSSMHESGQQLNQLTGIAAILTFPLDIEVVEAEEREAAEEAQRQIQENDDVMVATAEAAASMDADPPLGRLMRARVVGNPGKGKAVIYWMRMGDLRIRDNKALNHASAQAQKDGIPLMVLFILSPQDYQAHARGARRIDFMLRNLKSLQTSLADLDIPLLIIEETERNVIPSRLLSVCEKYAVRALFANMEYEVDELQRDISVCELAFSKGVRVVFEHDKCIIEPSVILTKQGKAYTVYSPYQRNWLSVLNSDIARYVEEYPPPTANEKCVRSLKLFSDIFESETPRSVDGFELAENDKVKMEEVWPEGEVLDRFLSTKKRSSQLGATNPLSAGSEKCSKSSRIAKYASDRDQLDTDTTSRLSPYLSSGVISSRECARAAMRLKKASKVDGDRSSGIGRWMQEIAWRDFYVNILAAFPRVCVGRPYLEKFSAVAWENPQRVGSGPADLQEDAESVQRWKRGMTGVPIVDAAMRCIDTMGWVHNRARMITAMYLCKHLMIDWRVGEKYFMETLIDGDFASNNGGWQWCASTGVDPCPYFRIFNPYSQSVKVGTGFTVGASFIAELSLQADPNGDFIRHWVPELRGVRGSDLHNPSPALADKVGYPRPIIAHSEARERALRRYKNPGDL</sequence>
<keyword evidence="5" id="KW-0479">Metal-binding</keyword>
<dbReference type="Gene3D" id="3.30.420.60">
    <property type="entry name" value="eRF1 domain 2"/>
    <property type="match status" value="1"/>
</dbReference>
<dbReference type="InterPro" id="IPR005101">
    <property type="entry name" value="Cryptochr/Photolyase_FAD-bd"/>
</dbReference>
<dbReference type="PROSITE" id="PS00394">
    <property type="entry name" value="DNA_PHOTOLYASES_1_1"/>
    <property type="match status" value="1"/>
</dbReference>
<dbReference type="InterPro" id="IPR005142">
    <property type="entry name" value="eRF1_3"/>
</dbReference>
<dbReference type="Gene3D" id="3.40.50.620">
    <property type="entry name" value="HUPs"/>
    <property type="match status" value="1"/>
</dbReference>
<evidence type="ECO:0000256" key="4">
    <source>
        <dbReference type="ARBA" id="ARBA00022490"/>
    </source>
</evidence>
<evidence type="ECO:0000313" key="8">
    <source>
        <dbReference type="EMBL" id="PPR07212.1"/>
    </source>
</evidence>
<dbReference type="InterPro" id="IPR042226">
    <property type="entry name" value="eFR1_2_sf"/>
</dbReference>
<comment type="caution">
    <text evidence="8">The sequence shown here is derived from an EMBL/GenBank/DDBJ whole genome shotgun (WGS) entry which is preliminary data.</text>
</comment>
<dbReference type="GO" id="GO:0032790">
    <property type="term" value="P:ribosome disassembly"/>
    <property type="evidence" value="ECO:0007669"/>
    <property type="project" value="TreeGrafter"/>
</dbReference>
<dbReference type="SMART" id="SM01194">
    <property type="entry name" value="eRF1_1"/>
    <property type="match status" value="1"/>
</dbReference>
<dbReference type="SUPFAM" id="SSF53137">
    <property type="entry name" value="Translational machinery components"/>
    <property type="match status" value="1"/>
</dbReference>
<dbReference type="STRING" id="231916.A0A409YW51"/>
<dbReference type="GO" id="GO:0071025">
    <property type="term" value="P:RNA surveillance"/>
    <property type="evidence" value="ECO:0007669"/>
    <property type="project" value="InterPro"/>
</dbReference>
<protein>
    <recommendedName>
        <fullName evidence="7">Photolyase/cryptochrome alpha/beta domain-containing protein</fullName>
    </recommendedName>
</protein>
<dbReference type="InterPro" id="IPR038069">
    <property type="entry name" value="Pelota/DOM34_N"/>
</dbReference>
<dbReference type="Pfam" id="PF03465">
    <property type="entry name" value="eRF1_3"/>
    <property type="match status" value="1"/>
</dbReference>
<dbReference type="AlphaFoldDB" id="A0A409YW51"/>
<evidence type="ECO:0000256" key="2">
    <source>
        <dbReference type="ARBA" id="ARBA00004496"/>
    </source>
</evidence>
<evidence type="ECO:0000259" key="7">
    <source>
        <dbReference type="PROSITE" id="PS51645"/>
    </source>
</evidence>
<evidence type="ECO:0000256" key="5">
    <source>
        <dbReference type="ARBA" id="ARBA00022723"/>
    </source>
</evidence>
<dbReference type="Pfam" id="PF26356">
    <property type="entry name" value="Pelota_N"/>
    <property type="match status" value="1"/>
</dbReference>
<evidence type="ECO:0000313" key="9">
    <source>
        <dbReference type="Proteomes" id="UP000284706"/>
    </source>
</evidence>
<dbReference type="InterPro" id="IPR005141">
    <property type="entry name" value="eRF1_2"/>
</dbReference>
<evidence type="ECO:0000256" key="1">
    <source>
        <dbReference type="ARBA" id="ARBA00001968"/>
    </source>
</evidence>
<name>A0A409YW51_9AGAR</name>
<comment type="subcellular location">
    <subcellularLocation>
        <location evidence="2">Cytoplasm</location>
    </subcellularLocation>
</comment>
<dbReference type="GO" id="GO:0070481">
    <property type="term" value="P:nuclear-transcribed mRNA catabolic process, non-stop decay"/>
    <property type="evidence" value="ECO:0007669"/>
    <property type="project" value="InterPro"/>
</dbReference>
<dbReference type="FunFam" id="2.30.30.870:FF:000001">
    <property type="entry name" value="Protein pelota homolog"/>
    <property type="match status" value="1"/>
</dbReference>
<dbReference type="FunFam" id="3.30.1330.30:FF:000008">
    <property type="entry name" value="Protein pelota homolog"/>
    <property type="match status" value="1"/>
</dbReference>
<dbReference type="InterPro" id="IPR014729">
    <property type="entry name" value="Rossmann-like_a/b/a_fold"/>
</dbReference>
<dbReference type="PANTHER" id="PTHR10853">
    <property type="entry name" value="PELOTA"/>
    <property type="match status" value="1"/>
</dbReference>
<dbReference type="SUPFAM" id="SSF48173">
    <property type="entry name" value="Cryptochrome/photolyase FAD-binding domain"/>
    <property type="match status" value="1"/>
</dbReference>
<dbReference type="PROSITE" id="PS51645">
    <property type="entry name" value="PHR_CRY_ALPHA_BETA"/>
    <property type="match status" value="1"/>
</dbReference>
<dbReference type="Pfam" id="PF03464">
    <property type="entry name" value="eRF1_2"/>
    <property type="match status" value="1"/>
</dbReference>
<reference evidence="8 9" key="1">
    <citation type="journal article" date="2018" name="Evol. Lett.">
        <title>Horizontal gene cluster transfer increased hallucinogenic mushroom diversity.</title>
        <authorList>
            <person name="Reynolds H.T."/>
            <person name="Vijayakumar V."/>
            <person name="Gluck-Thaler E."/>
            <person name="Korotkin H.B."/>
            <person name="Matheny P.B."/>
            <person name="Slot J.C."/>
        </authorList>
    </citation>
    <scope>NUCLEOTIDE SEQUENCE [LARGE SCALE GENOMIC DNA]</scope>
    <source>
        <strain evidence="8 9">SRW20</strain>
    </source>
</reference>
<dbReference type="Proteomes" id="UP000284706">
    <property type="component" value="Unassembled WGS sequence"/>
</dbReference>
<dbReference type="InParanoid" id="A0A409YW51"/>
<dbReference type="InterPro" id="IPR029064">
    <property type="entry name" value="Ribosomal_eL30-like_sf"/>
</dbReference>
<dbReference type="Gene3D" id="1.10.579.10">
    <property type="entry name" value="DNA Cyclobutane Dipyrimidine Photolyase, subunit A, domain 3"/>
    <property type="match status" value="1"/>
</dbReference>
<dbReference type="InterPro" id="IPR004405">
    <property type="entry name" value="TF_pelota"/>
</dbReference>
<proteinExistence type="inferred from homology"/>
<dbReference type="InterPro" id="IPR036134">
    <property type="entry name" value="Crypto/Photolyase_FAD-like_sf"/>
</dbReference>
<dbReference type="GO" id="GO:0070966">
    <property type="term" value="P:nuclear-transcribed mRNA catabolic process, no-go decay"/>
    <property type="evidence" value="ECO:0007669"/>
    <property type="project" value="InterPro"/>
</dbReference>
<dbReference type="GO" id="GO:0005737">
    <property type="term" value="C:cytoplasm"/>
    <property type="evidence" value="ECO:0007669"/>
    <property type="project" value="UniProtKB-SubCell"/>
</dbReference>
<dbReference type="InterPro" id="IPR005140">
    <property type="entry name" value="eRF1_Pelota-like_N"/>
</dbReference>
<dbReference type="SUPFAM" id="SSF55315">
    <property type="entry name" value="L30e-like"/>
    <property type="match status" value="1"/>
</dbReference>
<dbReference type="PANTHER" id="PTHR10853:SF0">
    <property type="entry name" value="PROTEIN PELOTA HOMOLOG"/>
    <property type="match status" value="1"/>
</dbReference>
<dbReference type="GO" id="GO:0046872">
    <property type="term" value="F:metal ion binding"/>
    <property type="evidence" value="ECO:0007669"/>
    <property type="project" value="UniProtKB-KW"/>
</dbReference>
<dbReference type="OrthoDB" id="10249111at2759"/>
<dbReference type="InterPro" id="IPR006050">
    <property type="entry name" value="DNA_photolyase_N"/>
</dbReference>
<dbReference type="Gene3D" id="3.30.1330.30">
    <property type="match status" value="1"/>
</dbReference>
<organism evidence="8 9">
    <name type="scientific">Gymnopilus dilepis</name>
    <dbReference type="NCBI Taxonomy" id="231916"/>
    <lineage>
        <taxon>Eukaryota</taxon>
        <taxon>Fungi</taxon>
        <taxon>Dikarya</taxon>
        <taxon>Basidiomycota</taxon>
        <taxon>Agaricomycotina</taxon>
        <taxon>Agaricomycetes</taxon>
        <taxon>Agaricomycetidae</taxon>
        <taxon>Agaricales</taxon>
        <taxon>Agaricineae</taxon>
        <taxon>Hymenogastraceae</taxon>
        <taxon>Gymnopilus</taxon>
    </lineage>
</organism>
<dbReference type="Pfam" id="PF00875">
    <property type="entry name" value="DNA_photolyase"/>
    <property type="match status" value="1"/>
</dbReference>
<feature type="compositionally biased region" description="Polar residues" evidence="6">
    <location>
        <begin position="85"/>
        <end position="95"/>
    </location>
</feature>
<accession>A0A409YW51</accession>
<gene>
    <name evidence="8" type="ORF">CVT26_012645</name>
</gene>
<comment type="similarity">
    <text evidence="3">Belongs to the eukaryotic release factor 1 family. Pelota subfamily.</text>
</comment>
<dbReference type="InterPro" id="IPR058547">
    <property type="entry name" value="Pelota_N"/>
</dbReference>
<evidence type="ECO:0000256" key="3">
    <source>
        <dbReference type="ARBA" id="ARBA00009504"/>
    </source>
</evidence>
<dbReference type="InterPro" id="IPR018394">
    <property type="entry name" value="DNA_photolyase_1_CS_C"/>
</dbReference>
<comment type="cofactor">
    <cofactor evidence="1">
        <name>a divalent metal cation</name>
        <dbReference type="ChEBI" id="CHEBI:60240"/>
    </cofactor>
</comment>
<dbReference type="EMBL" id="NHYE01000160">
    <property type="protein sequence ID" value="PPR07212.1"/>
    <property type="molecule type" value="Genomic_DNA"/>
</dbReference>